<dbReference type="InterPro" id="IPR050093">
    <property type="entry name" value="ABC_SmlMolc_Importer"/>
</dbReference>
<dbReference type="InterPro" id="IPR017871">
    <property type="entry name" value="ABC_transporter-like_CS"/>
</dbReference>
<evidence type="ECO:0000256" key="1">
    <source>
        <dbReference type="ARBA" id="ARBA00022448"/>
    </source>
</evidence>
<keyword evidence="6" id="KW-1185">Reference proteome</keyword>
<dbReference type="Pfam" id="PF08402">
    <property type="entry name" value="TOBE_2"/>
    <property type="match status" value="1"/>
</dbReference>
<evidence type="ECO:0000259" key="4">
    <source>
        <dbReference type="PROSITE" id="PS50893"/>
    </source>
</evidence>
<keyword evidence="1" id="KW-0813">Transport</keyword>
<dbReference type="SUPFAM" id="SSF50331">
    <property type="entry name" value="MOP-like"/>
    <property type="match status" value="1"/>
</dbReference>
<dbReference type="GO" id="GO:0022857">
    <property type="term" value="F:transmembrane transporter activity"/>
    <property type="evidence" value="ECO:0007669"/>
    <property type="project" value="InterPro"/>
</dbReference>
<dbReference type="RefSeq" id="WP_168546867.1">
    <property type="nucleotide sequence ID" value="NZ_BAAAKS010000008.1"/>
</dbReference>
<comment type="caution">
    <text evidence="5">The sequence shown here is derived from an EMBL/GenBank/DDBJ whole genome shotgun (WGS) entry which is preliminary data.</text>
</comment>
<keyword evidence="2" id="KW-0547">Nucleotide-binding</keyword>
<dbReference type="PROSITE" id="PS00211">
    <property type="entry name" value="ABC_TRANSPORTER_1"/>
    <property type="match status" value="1"/>
</dbReference>
<evidence type="ECO:0000256" key="2">
    <source>
        <dbReference type="ARBA" id="ARBA00022741"/>
    </source>
</evidence>
<dbReference type="GO" id="GO:0005524">
    <property type="term" value="F:ATP binding"/>
    <property type="evidence" value="ECO:0007669"/>
    <property type="project" value="UniProtKB-KW"/>
</dbReference>
<dbReference type="Proteomes" id="UP000582646">
    <property type="component" value="Unassembled WGS sequence"/>
</dbReference>
<gene>
    <name evidence="5" type="ORF">HF999_16120</name>
</gene>
<dbReference type="Gene3D" id="3.40.50.300">
    <property type="entry name" value="P-loop containing nucleotide triphosphate hydrolases"/>
    <property type="match status" value="1"/>
</dbReference>
<dbReference type="InterPro" id="IPR027417">
    <property type="entry name" value="P-loop_NTPase"/>
</dbReference>
<organism evidence="5 6">
    <name type="scientific">Tsukamurella spumae</name>
    <dbReference type="NCBI Taxonomy" id="44753"/>
    <lineage>
        <taxon>Bacteria</taxon>
        <taxon>Bacillati</taxon>
        <taxon>Actinomycetota</taxon>
        <taxon>Actinomycetes</taxon>
        <taxon>Mycobacteriales</taxon>
        <taxon>Tsukamurellaceae</taxon>
        <taxon>Tsukamurella</taxon>
    </lineage>
</organism>
<evidence type="ECO:0000313" key="6">
    <source>
        <dbReference type="Proteomes" id="UP000582646"/>
    </source>
</evidence>
<dbReference type="Pfam" id="PF00005">
    <property type="entry name" value="ABC_tran"/>
    <property type="match status" value="1"/>
</dbReference>
<keyword evidence="3 5" id="KW-0067">ATP-binding</keyword>
<dbReference type="PANTHER" id="PTHR42781">
    <property type="entry name" value="SPERMIDINE/PUTRESCINE IMPORT ATP-BINDING PROTEIN POTA"/>
    <property type="match status" value="1"/>
</dbReference>
<name>A0A846X303_9ACTN</name>
<dbReference type="SUPFAM" id="SSF52540">
    <property type="entry name" value="P-loop containing nucleoside triphosphate hydrolases"/>
    <property type="match status" value="1"/>
</dbReference>
<dbReference type="AlphaFoldDB" id="A0A846X303"/>
<accession>A0A846X303</accession>
<dbReference type="GO" id="GO:0043190">
    <property type="term" value="C:ATP-binding cassette (ABC) transporter complex"/>
    <property type="evidence" value="ECO:0007669"/>
    <property type="project" value="InterPro"/>
</dbReference>
<dbReference type="InterPro" id="IPR013611">
    <property type="entry name" value="Transp-assoc_OB_typ2"/>
</dbReference>
<dbReference type="EMBL" id="JAAXOQ010000023">
    <property type="protein sequence ID" value="NKY19888.1"/>
    <property type="molecule type" value="Genomic_DNA"/>
</dbReference>
<feature type="domain" description="ABC transporter" evidence="4">
    <location>
        <begin position="16"/>
        <end position="246"/>
    </location>
</feature>
<proteinExistence type="predicted"/>
<dbReference type="PROSITE" id="PS50893">
    <property type="entry name" value="ABC_TRANSPORTER_2"/>
    <property type="match status" value="1"/>
</dbReference>
<dbReference type="FunFam" id="3.40.50.300:FF:000133">
    <property type="entry name" value="Spermidine/putrescine import ATP-binding protein PotA"/>
    <property type="match status" value="1"/>
</dbReference>
<evidence type="ECO:0000256" key="3">
    <source>
        <dbReference type="ARBA" id="ARBA00022840"/>
    </source>
</evidence>
<dbReference type="InterPro" id="IPR008995">
    <property type="entry name" value="Mo/tungstate-bd_C_term_dom"/>
</dbReference>
<evidence type="ECO:0000313" key="5">
    <source>
        <dbReference type="EMBL" id="NKY19888.1"/>
    </source>
</evidence>
<dbReference type="SMART" id="SM00382">
    <property type="entry name" value="AAA"/>
    <property type="match status" value="1"/>
</dbReference>
<protein>
    <submittedName>
        <fullName evidence="5">ABC transporter ATP-binding protein</fullName>
    </submittedName>
</protein>
<dbReference type="InterPro" id="IPR003593">
    <property type="entry name" value="AAA+_ATPase"/>
</dbReference>
<dbReference type="GO" id="GO:0016887">
    <property type="term" value="F:ATP hydrolysis activity"/>
    <property type="evidence" value="ECO:0007669"/>
    <property type="project" value="InterPro"/>
</dbReference>
<sequence>MTTPTPDGAAPDAPAIRLRDVVKKYDDTLAVDRLDLDIRAGEFFSMLGPSGSGKTTVLRLIGGFEAVTSGTIELGGVDVTTTAPFERAVNTVFQDYALFPHMSVLDNVAYGLRVRGVGRSERRERARAVLDRVQLGAFADRRPDQLSGGQKQRVAIARALVVDPQVLLLDEPLGALDLKLRRQMQVELKELQRSLGITFVFVTHDQEEALTMSDRVGVFNDGHLVQLDTPRELYRNPRGRFVADFVGTSNLFAPAAAESMYQRSEAFSLRPENLSVGAGPAGSGRALEGAITSVVYLGPATHVHVALQDGTEVVALAREAAESFTTGDRVFVSWSDDDVVWLPETAA</sequence>
<dbReference type="InterPro" id="IPR003439">
    <property type="entry name" value="ABC_transporter-like_ATP-bd"/>
</dbReference>
<dbReference type="PANTHER" id="PTHR42781:SF4">
    <property type="entry name" value="SPERMIDINE_PUTRESCINE IMPORT ATP-BINDING PROTEIN POTA"/>
    <property type="match status" value="1"/>
</dbReference>
<reference evidence="5 6" key="1">
    <citation type="submission" date="2020-04" db="EMBL/GenBank/DDBJ databases">
        <title>MicrobeNet Type strains.</title>
        <authorList>
            <person name="Nicholson A.C."/>
        </authorList>
    </citation>
    <scope>NUCLEOTIDE SEQUENCE [LARGE SCALE GENOMIC DNA]</scope>
    <source>
        <strain evidence="5 6">DSM 44113</strain>
    </source>
</reference>